<sequence length="348" mass="38000">MRLDRSFFVHLGLLVVAALFAVLVWTRDKTAAALSTAEVTVWAGRAEDVERIAFEGKSKTVVMEAKKDKEGRYFVGTTERRPTPPADKPKDDAHGDEGDAEHDDPPAEPEPTVTTKTFISVGAGNKLAEAIAPLKALRSIGRIADDRASEFGLAEPEGTLTVKLRGAERKLVIGGATPGGADRYARDEGTGEVYAIKGDIYRDLDTAESRLFERDLHEWKDVDLTRARVIAGDKRRELVRSGDEGKKFWADAASPEQNDETVGNWMSKLDRLRPSEYMTAAPEPKEVVVRVEYTGGSGDMGFLELVKGPPGASGKPDYFLITERTRLYGKVPAGLAEQVEQDVGALVK</sequence>
<name>A0A150RX42_SORCE</name>
<proteinExistence type="predicted"/>
<protein>
    <recommendedName>
        <fullName evidence="3">DUF4340 domain-containing protein</fullName>
    </recommendedName>
</protein>
<evidence type="ECO:0000256" key="2">
    <source>
        <dbReference type="SAM" id="Phobius"/>
    </source>
</evidence>
<evidence type="ECO:0000313" key="4">
    <source>
        <dbReference type="EMBL" id="KYF84753.1"/>
    </source>
</evidence>
<evidence type="ECO:0000313" key="5">
    <source>
        <dbReference type="Proteomes" id="UP000075635"/>
    </source>
</evidence>
<feature type="domain" description="DUF4340" evidence="3">
    <location>
        <begin position="126"/>
        <end position="282"/>
    </location>
</feature>
<keyword evidence="2" id="KW-0812">Transmembrane</keyword>
<keyword evidence="2" id="KW-1133">Transmembrane helix</keyword>
<dbReference type="InterPro" id="IPR025641">
    <property type="entry name" value="DUF4340"/>
</dbReference>
<dbReference type="Pfam" id="PF14238">
    <property type="entry name" value="DUF4340"/>
    <property type="match status" value="1"/>
</dbReference>
<reference evidence="4 5" key="1">
    <citation type="submission" date="2014-02" db="EMBL/GenBank/DDBJ databases">
        <title>The small core and large imbalanced accessory genome model reveals a collaborative survival strategy of Sorangium cellulosum strains in nature.</title>
        <authorList>
            <person name="Han K."/>
            <person name="Peng R."/>
            <person name="Blom J."/>
            <person name="Li Y.-Z."/>
        </authorList>
    </citation>
    <scope>NUCLEOTIDE SEQUENCE [LARGE SCALE GENOMIC DNA]</scope>
    <source>
        <strain evidence="4 5">So0011-07</strain>
    </source>
</reference>
<evidence type="ECO:0000256" key="1">
    <source>
        <dbReference type="SAM" id="MobiDB-lite"/>
    </source>
</evidence>
<organism evidence="4 5">
    <name type="scientific">Sorangium cellulosum</name>
    <name type="common">Polyangium cellulosum</name>
    <dbReference type="NCBI Taxonomy" id="56"/>
    <lineage>
        <taxon>Bacteria</taxon>
        <taxon>Pseudomonadati</taxon>
        <taxon>Myxococcota</taxon>
        <taxon>Polyangia</taxon>
        <taxon>Polyangiales</taxon>
        <taxon>Polyangiaceae</taxon>
        <taxon>Sorangium</taxon>
    </lineage>
</organism>
<feature type="region of interest" description="Disordered" evidence="1">
    <location>
        <begin position="72"/>
        <end position="113"/>
    </location>
</feature>
<evidence type="ECO:0000259" key="3">
    <source>
        <dbReference type="Pfam" id="PF14238"/>
    </source>
</evidence>
<gene>
    <name evidence="4" type="ORF">BE17_51930</name>
</gene>
<feature type="transmembrane region" description="Helical" evidence="2">
    <location>
        <begin position="7"/>
        <end position="26"/>
    </location>
</feature>
<keyword evidence="2" id="KW-0472">Membrane</keyword>
<accession>A0A150RX42</accession>
<comment type="caution">
    <text evidence="4">The sequence shown here is derived from an EMBL/GenBank/DDBJ whole genome shotgun (WGS) entry which is preliminary data.</text>
</comment>
<feature type="compositionally biased region" description="Basic and acidic residues" evidence="1">
    <location>
        <begin position="72"/>
        <end position="97"/>
    </location>
</feature>
<dbReference type="EMBL" id="JEMB01001856">
    <property type="protein sequence ID" value="KYF84753.1"/>
    <property type="molecule type" value="Genomic_DNA"/>
</dbReference>
<dbReference type="Proteomes" id="UP000075635">
    <property type="component" value="Unassembled WGS sequence"/>
</dbReference>
<dbReference type="AlphaFoldDB" id="A0A150RX42"/>